<evidence type="ECO:0000259" key="3">
    <source>
        <dbReference type="Pfam" id="PF18834"/>
    </source>
</evidence>
<keyword evidence="1" id="KW-0175">Coiled coil</keyword>
<evidence type="ECO:0000313" key="5">
    <source>
        <dbReference type="EMBL" id="SFA75838.1"/>
    </source>
</evidence>
<feature type="coiled-coil region" evidence="1">
    <location>
        <begin position="1680"/>
        <end position="1756"/>
    </location>
</feature>
<proteinExistence type="predicted"/>
<dbReference type="RefSeq" id="WP_074812706.1">
    <property type="nucleotide sequence ID" value="NZ_FOJX01000001.1"/>
</dbReference>
<gene>
    <name evidence="5" type="ORF">SAMN05216587_101624</name>
</gene>
<organism evidence="5 6">
    <name type="scientific">Selenomonas ruminantium</name>
    <dbReference type="NCBI Taxonomy" id="971"/>
    <lineage>
        <taxon>Bacteria</taxon>
        <taxon>Bacillati</taxon>
        <taxon>Bacillota</taxon>
        <taxon>Negativicutes</taxon>
        <taxon>Selenomonadales</taxon>
        <taxon>Selenomonadaceae</taxon>
        <taxon>Selenomonas</taxon>
    </lineage>
</organism>
<evidence type="ECO:0000313" key="6">
    <source>
        <dbReference type="Proteomes" id="UP000183843"/>
    </source>
</evidence>
<feature type="region of interest" description="Disordered" evidence="2">
    <location>
        <begin position="823"/>
        <end position="857"/>
    </location>
</feature>
<protein>
    <submittedName>
        <fullName evidence="5">Uncharacterized protein</fullName>
    </submittedName>
</protein>
<evidence type="ECO:0000256" key="1">
    <source>
        <dbReference type="SAM" id="Coils"/>
    </source>
</evidence>
<sequence>MAIIAAPDGSFYSNKTGKTYTREEVLAKLEAKKAEDNKSIFEKVAETAGSIFSGEPTTYDQAGAIQNAVQGNGRGVDAGEVKRLQDANAILETDSDRAARLREASNILGLDEVQGNTLLQGGLTDDSVMKSALALAKKKQESPDDWEQFAADHPATVKYLEQQKNMAISYDDVKPLGRLEDTANQVKTHLEMMDVEEKIAELGRKYDAANMSYNELSADQRVELNDLLTKRKDLAGNIDTWSIGNVLGGLLAMKEDLPMAIAMGLQTGAVGAGAGAMAGGIGAIPGAMSGFGIGFRIGMGASMGYRMAGTQYAENMMRADANGQYMDAHSLRQGAWGAGLGMTVLGTVGVGRLTSKLPMGQVYDKFLRTTSPSVLNNPAAREAAWKGYLSTLGVGLKEAAIQDVIFGGGTSALTYGANRYSEALSGLDYSNREDGTLIENIVNGMKQFAPMALATGVGFSVAGKMASNAMGKKNNNPPMPVADGLNKTMDAVNETKTAQRSPQATREAVNTIFGENASAQDVEINARGLVRLCQEADPENPNLAAEVAQKLGVDAEMLNKAVELDDTVKVSVTDFVTEMKDSNLRQEMLKEVKDVDGMTENARGEMLTYAQKQWEQAIEFVQEAGNAKYDHNDPAWIAAMDISKKAYPKQPVNAEKSANLIYAGFKQQEERGILQLNGFANAEQAIRALDVRRVDAPRENNNINLNQVNENNIDKTLAFGDNIAKELFSTHLNDGIMDIVKGNVAKHIEQAISEGKIDLSKMADSVEREKARENIPYIKIMNERFNTRYVQKEHPEYQDRLAAKIEYARRCFDNDERINEYGNVRQMDGNDGQRGVREAGTSTIPNGNEGGVGEGLRQVDGNYANGVGAERGLARKHYEKLYSDIKQKHSDEQGAFRLQQTDERAAADVANTTVQELFQKAWVGSPADFNKFDLGYVGTGEGAQIHGYGLYSAKDRGVAERYKETISSYYSDDYIMFGDKRLPAFGFVDGLTTAETMAYKNIQRYGYHKERAVEHLREYLKEQEEKEDIALVKEAIAVAEKAEVHYNENKGKLYEVEVPDNDVLLDEQKPFSEQPEKVQAALKKLANDLESGKIDVEDSLFISSIRNATKRGKSTGQDIYHNLSVVMGGDKAASELLNRYDIKGITYEGGMDGRCYVVFDDKAMEIINKYNQEAGKQGNILASYMPQEQGRAIIELYKNANPSSLAHEMLHHFVFLHENAYKTGKMEGQVLQDFQKLAEFAGHELGTEWSREEHEKLASAWETYLSEGKAPSLELVGTFERFKNWMKRIYQTLVRHSIPINDDVRGVFDRMLASDKELEMAQAFYESEPLFAGREMGAAELREYAALVNASHKEAQREMDKRVMAEVNPAMKEIRDNVAANLREDIAGKMMMEPVYAARALFTAPLESADFKAAKADAIKAKIEERLDLLVKQSALGIEKRGEVVSEHGTVTENWFVGDSMNHDWYREMFKRKGGKIPASWYRFINAYKNGEKTLKQMPKTMREEYEYIANEQLTHGHKDSFLGDIPEDIEFVNLKENSPAMSWIVQNGGGIRLDRQSVYERFGQGTLPERWLTDKNGFTIDEVADYVYDGNGSGDMLFNELTTKPTFSKELNKRVQAGMAEFKEQEYGTLRESAIKAVHNEKSLEAICVDLEIFEKNAAEFKSKQEQETADAIAEGREKSKWENKIADAKEQGKEAVADQKLADSIYYGGKMAKQKRKADEKLDEQKAKAAERLEAQKAKDAEKLNSAKEKAEAKVAREQRWLDAAVMRGQVRAKMARAMAKEQLANTPVGEVMKWQKYAALAKKAGDEAVRLMSKGDYEGAIEAKNREITCHALAREAGKIDTEINRDMRYFARINKRGNNMKNVPHEFNVQIDNLLAKYNLLTREPLKPLEGDKSLQTFINDCQEDYFTPQVADFVINGQPQHYTRLTVNELRDLKSSVESIRHVGRQMDALVANEKKQRISDIAASMVEQLSTHEKKYSLEGEMGAYDKTPLSVTSLVKAETLLRLMDKGEENGVFVSNLYNPIKLGLDDMANRSRKIIADVDKLLADTGWTKAELSKLKDQEHTFDFMPNPKITHEQVLHAALNWGNEGNRDRLRYYFMSPEERKRGSWAPEETAELDAKVMQMFEVLTEKDLKLVQGIWDYLETYAPEIRKHEVDCAGVDPKMVEATAFSVMTADGKVVNLKGGYYPIRYDSGKSVRAMDLAEANELFKKNSAVAASVAHGHTENRVNHMNRPLLLDWSTFTDHLRNVNYDLAMRKPIMDVSRLLRRDDVQSAIAETFGNDNLRMLQTWLRDVATDQREALTFTEKAMRWTRTRVSVAFLGFRTKALFIDLPQNFITASWQNGIDNVIKGTAQFYLTGDYREKIAFVNQRSPMMRDKFSFMDANLADLRTDLMDGSTGARLTRTAQKLAFCCDAFSDNAVNYPTWIQYHAEAMARGLDDAAASLEADARVRRQSVDTSKAGMAAVQRGGEGRKLLTPFYSYFSAYFNRLYYDYNLAQIKWADGQQMDAAGLMVRTAVLGVGIPTMIEAIMQGVVLNNDREKDKKKREENMYKEMASSSFSYLANTIPVAGAVASFSFNKAIGKKYSNYELSPVEGAIENLFSVPAAVVNYVAAEKNDKEAGRKLAESVAKAAAIGAPYPNMLNTLALNIWDVMTQSGDFTLADIVTRRRNQK</sequence>
<dbReference type="Proteomes" id="UP000183843">
    <property type="component" value="Unassembled WGS sequence"/>
</dbReference>
<dbReference type="Pfam" id="PF21724">
    <property type="entry name" value="DUF6861"/>
    <property type="match status" value="1"/>
</dbReference>
<dbReference type="EMBL" id="FOJX01000001">
    <property type="protein sequence ID" value="SFA75838.1"/>
    <property type="molecule type" value="Genomic_DNA"/>
</dbReference>
<feature type="domain" description="Large polyvalent protein associated" evidence="3">
    <location>
        <begin position="96"/>
        <end position="188"/>
    </location>
</feature>
<feature type="domain" description="NAD(+)--protein-arginine ADP-ribosyltransferase Tre1-like N-terminal" evidence="4">
    <location>
        <begin position="234"/>
        <end position="299"/>
    </location>
</feature>
<name>A0A1I0VI07_SELRU</name>
<reference evidence="5 6" key="1">
    <citation type="submission" date="2016-10" db="EMBL/GenBank/DDBJ databases">
        <authorList>
            <person name="de Groot N.N."/>
        </authorList>
    </citation>
    <scope>NUCLEOTIDE SEQUENCE [LARGE SCALE GENOMIC DNA]</scope>
    <source>
        <strain evidence="5 6">L14</strain>
    </source>
</reference>
<accession>A0A1I0VI07</accession>
<dbReference type="InterPro" id="IPR040738">
    <property type="entry name" value="LPD22"/>
</dbReference>
<evidence type="ECO:0000256" key="2">
    <source>
        <dbReference type="SAM" id="MobiDB-lite"/>
    </source>
</evidence>
<dbReference type="InterPro" id="IPR049195">
    <property type="entry name" value="Tre1-like_N"/>
</dbReference>
<evidence type="ECO:0000259" key="4">
    <source>
        <dbReference type="Pfam" id="PF21724"/>
    </source>
</evidence>
<dbReference type="Pfam" id="PF18834">
    <property type="entry name" value="LPD22"/>
    <property type="match status" value="1"/>
</dbReference>